<evidence type="ECO:0000313" key="1">
    <source>
        <dbReference type="EMBL" id="SFL94942.1"/>
    </source>
</evidence>
<name>A0A1I4LV85_9GAMM</name>
<proteinExistence type="predicted"/>
<reference evidence="2" key="1">
    <citation type="submission" date="2016-10" db="EMBL/GenBank/DDBJ databases">
        <authorList>
            <person name="Varghese N."/>
            <person name="Submissions S."/>
        </authorList>
    </citation>
    <scope>NUCLEOTIDE SEQUENCE [LARGE SCALE GENOMIC DNA]</scope>
    <source>
        <strain evidence="2">CGMCC 1.7061</strain>
    </source>
</reference>
<dbReference type="RefSeq" id="WP_175481819.1">
    <property type="nucleotide sequence ID" value="NZ_FOUE01000001.1"/>
</dbReference>
<sequence>MKDEIRNDIEIACTPAELFGYVTQPWLWHEWHPNSKSAKAVVETLSEGDCFDEVIELQPLSPLPLTLRRKTHYKVVTVEPGHHWLVEGEMSGGWLQIDYRFEPSETGVRFIRTLTYEAQGANRLFAPFLKSRMKAMSLLALRNLKAHLEARA</sequence>
<protein>
    <submittedName>
        <fullName evidence="1">Polyketide cyclase / dehydrase and lipid transport</fullName>
    </submittedName>
</protein>
<organism evidence="1 2">
    <name type="scientific">Marinobacter zhejiangensis</name>
    <dbReference type="NCBI Taxonomy" id="488535"/>
    <lineage>
        <taxon>Bacteria</taxon>
        <taxon>Pseudomonadati</taxon>
        <taxon>Pseudomonadota</taxon>
        <taxon>Gammaproteobacteria</taxon>
        <taxon>Pseudomonadales</taxon>
        <taxon>Marinobacteraceae</taxon>
        <taxon>Marinobacter</taxon>
    </lineage>
</organism>
<dbReference type="STRING" id="488535.SAMN04487963_0686"/>
<dbReference type="InterPro" id="IPR023393">
    <property type="entry name" value="START-like_dom_sf"/>
</dbReference>
<dbReference type="Pfam" id="PF10604">
    <property type="entry name" value="Polyketide_cyc2"/>
    <property type="match status" value="1"/>
</dbReference>
<dbReference type="Gene3D" id="3.30.530.20">
    <property type="match status" value="1"/>
</dbReference>
<dbReference type="SUPFAM" id="SSF55961">
    <property type="entry name" value="Bet v1-like"/>
    <property type="match status" value="1"/>
</dbReference>
<dbReference type="AlphaFoldDB" id="A0A1I4LV85"/>
<dbReference type="InterPro" id="IPR019587">
    <property type="entry name" value="Polyketide_cyclase/dehydratase"/>
</dbReference>
<keyword evidence="2" id="KW-1185">Reference proteome</keyword>
<accession>A0A1I4LV85</accession>
<gene>
    <name evidence="1" type="ORF">SAMN04487963_0686</name>
</gene>
<dbReference type="EMBL" id="FOUE01000001">
    <property type="protein sequence ID" value="SFL94942.1"/>
    <property type="molecule type" value="Genomic_DNA"/>
</dbReference>
<evidence type="ECO:0000313" key="2">
    <source>
        <dbReference type="Proteomes" id="UP000198519"/>
    </source>
</evidence>
<dbReference type="Proteomes" id="UP000198519">
    <property type="component" value="Unassembled WGS sequence"/>
</dbReference>